<dbReference type="GO" id="GO:0005737">
    <property type="term" value="C:cytoplasm"/>
    <property type="evidence" value="ECO:0007669"/>
    <property type="project" value="TreeGrafter"/>
</dbReference>
<evidence type="ECO:0000313" key="4">
    <source>
        <dbReference type="Proteomes" id="UP000613580"/>
    </source>
</evidence>
<feature type="compositionally biased region" description="Basic residues" evidence="1">
    <location>
        <begin position="564"/>
        <end position="579"/>
    </location>
</feature>
<dbReference type="GO" id="GO:0005085">
    <property type="term" value="F:guanyl-nucleotide exchange factor activity"/>
    <property type="evidence" value="ECO:0007669"/>
    <property type="project" value="InterPro"/>
</dbReference>
<evidence type="ECO:0000259" key="2">
    <source>
        <dbReference type="PROSITE" id="PS50010"/>
    </source>
</evidence>
<dbReference type="GO" id="GO:0000935">
    <property type="term" value="C:division septum"/>
    <property type="evidence" value="ECO:0007669"/>
    <property type="project" value="TreeGrafter"/>
</dbReference>
<dbReference type="SUPFAM" id="SSF50729">
    <property type="entry name" value="PH domain-like"/>
    <property type="match status" value="1"/>
</dbReference>
<feature type="compositionally biased region" description="Basic and acidic residues" evidence="1">
    <location>
        <begin position="540"/>
        <end position="553"/>
    </location>
</feature>
<proteinExistence type="predicted"/>
<dbReference type="GO" id="GO:0030010">
    <property type="term" value="P:establishment of cell polarity"/>
    <property type="evidence" value="ECO:0007669"/>
    <property type="project" value="TreeGrafter"/>
</dbReference>
<dbReference type="PANTHER" id="PTHR47339:SF1">
    <property type="entry name" value="CELL DIVISION CONTROL PROTEIN 24"/>
    <property type="match status" value="1"/>
</dbReference>
<keyword evidence="4" id="KW-1185">Reference proteome</keyword>
<dbReference type="PROSITE" id="PS50010">
    <property type="entry name" value="DH_2"/>
    <property type="match status" value="1"/>
</dbReference>
<name>A0A8H6TH37_MYCCL</name>
<sequence length="617" mass="69912">MASTSQNGTSMNDPALRAKCTRLRAILPQIRGFNRYLALVSNANPAIELWDLFSLGVSLCYLFDLVAEGRGLSKINQSEYDAEMLAENPERAKKHAIALFAMQIRSDVAAREIPGCEPFTVNELWDRDSTQGLNKAVQTVSTLIKHLPADVFDVPRRPSVMSTPLVRYPESHRINVLRELVETERKYNSDLEVLQKYLVAVADCNLMDMETISLVFPNIDQLVEFQAQFLRALEGTMEQPWPEQRWGQAFLQAEEGFLASYTSWFTNYTRGLDILVIKKPYLAGLDHIISSHEASAYVVRPVSRACKYPLLLDSLIKCLDPAQYPYFDELKAGREAMKRVMDELHARQMIAEKQETANLLRGRVADWKGCNPEHFGALLLDDVFIVTKSNVDREYHVFLFEKILLCCKEVVNRSNAGHTYSAARQRTSPLTLKGRIFMNVVTAADLGPEDSTRVYPVAYPLTVRWKPDEGTQSDAESLVLRCRTEDQAQRWKEKIAEKCKYRSERVDGIVDVGAELSARVPSLGPRKTLQRCASSGRSFHGQERSRSDADARVTRSLLTSNHDHRSRSCVRPSRARARRPVNGSAHSLGLTSSKVEVHVDLQLLVLSRRLVYRRVRL</sequence>
<evidence type="ECO:0000256" key="1">
    <source>
        <dbReference type="SAM" id="MobiDB-lite"/>
    </source>
</evidence>
<dbReference type="CDD" id="cd13246">
    <property type="entry name" value="PH_Scd1"/>
    <property type="match status" value="1"/>
</dbReference>
<dbReference type="SMART" id="SM00325">
    <property type="entry name" value="RhoGEF"/>
    <property type="match status" value="1"/>
</dbReference>
<dbReference type="InterPro" id="IPR053026">
    <property type="entry name" value="CDC42_GEF"/>
</dbReference>
<reference evidence="3" key="1">
    <citation type="submission" date="2020-05" db="EMBL/GenBank/DDBJ databases">
        <title>Mycena genomes resolve the evolution of fungal bioluminescence.</title>
        <authorList>
            <person name="Tsai I.J."/>
        </authorList>
    </citation>
    <scope>NUCLEOTIDE SEQUENCE</scope>
    <source>
        <strain evidence="3">110903Hualien_Pintung</strain>
    </source>
</reference>
<dbReference type="InterPro" id="IPR011993">
    <property type="entry name" value="PH-like_dom_sf"/>
</dbReference>
<dbReference type="Pfam" id="PF00621">
    <property type="entry name" value="RhoGEF"/>
    <property type="match status" value="1"/>
</dbReference>
<dbReference type="OrthoDB" id="1594986at2759"/>
<dbReference type="InterPro" id="IPR010481">
    <property type="entry name" value="Cdc24/Scd1_N"/>
</dbReference>
<evidence type="ECO:0000313" key="3">
    <source>
        <dbReference type="EMBL" id="KAF7318770.1"/>
    </source>
</evidence>
<dbReference type="SUPFAM" id="SSF48065">
    <property type="entry name" value="DBL homology domain (DH-domain)"/>
    <property type="match status" value="1"/>
</dbReference>
<dbReference type="InterPro" id="IPR035899">
    <property type="entry name" value="DBL_dom_sf"/>
</dbReference>
<dbReference type="GO" id="GO:0043332">
    <property type="term" value="C:mating projection tip"/>
    <property type="evidence" value="ECO:0007669"/>
    <property type="project" value="TreeGrafter"/>
</dbReference>
<dbReference type="GO" id="GO:0031106">
    <property type="term" value="P:septin ring organization"/>
    <property type="evidence" value="ECO:0007669"/>
    <property type="project" value="TreeGrafter"/>
</dbReference>
<dbReference type="GO" id="GO:0005634">
    <property type="term" value="C:nucleus"/>
    <property type="evidence" value="ECO:0007669"/>
    <property type="project" value="TreeGrafter"/>
</dbReference>
<dbReference type="InterPro" id="IPR001849">
    <property type="entry name" value="PH_domain"/>
</dbReference>
<dbReference type="Gene3D" id="2.30.29.30">
    <property type="entry name" value="Pleckstrin-homology domain (PH domain)/Phosphotyrosine-binding domain (PTB)"/>
    <property type="match status" value="1"/>
</dbReference>
<dbReference type="InterPro" id="IPR000219">
    <property type="entry name" value="DH_dom"/>
</dbReference>
<organism evidence="3 4">
    <name type="scientific">Mycena chlorophos</name>
    <name type="common">Agaric fungus</name>
    <name type="synonym">Agaricus chlorophos</name>
    <dbReference type="NCBI Taxonomy" id="658473"/>
    <lineage>
        <taxon>Eukaryota</taxon>
        <taxon>Fungi</taxon>
        <taxon>Dikarya</taxon>
        <taxon>Basidiomycota</taxon>
        <taxon>Agaricomycotina</taxon>
        <taxon>Agaricomycetes</taxon>
        <taxon>Agaricomycetidae</taxon>
        <taxon>Agaricales</taxon>
        <taxon>Marasmiineae</taxon>
        <taxon>Mycenaceae</taxon>
        <taxon>Mycena</taxon>
    </lineage>
</organism>
<dbReference type="EMBL" id="JACAZE010000004">
    <property type="protein sequence ID" value="KAF7318770.1"/>
    <property type="molecule type" value="Genomic_DNA"/>
</dbReference>
<dbReference type="CDD" id="cd00160">
    <property type="entry name" value="RhoGEF"/>
    <property type="match status" value="1"/>
</dbReference>
<dbReference type="Gene3D" id="1.20.900.10">
    <property type="entry name" value="Dbl homology (DH) domain"/>
    <property type="match status" value="1"/>
</dbReference>
<dbReference type="Pfam" id="PF15411">
    <property type="entry name" value="PH_10"/>
    <property type="match status" value="1"/>
</dbReference>
<feature type="domain" description="DH" evidence="2">
    <location>
        <begin position="172"/>
        <end position="347"/>
    </location>
</feature>
<dbReference type="InterPro" id="IPR033511">
    <property type="entry name" value="Cdc24/Scd1_PH_dom"/>
</dbReference>
<dbReference type="AlphaFoldDB" id="A0A8H6TH37"/>
<dbReference type="Pfam" id="PF06395">
    <property type="entry name" value="CDC24"/>
    <property type="match status" value="1"/>
</dbReference>
<feature type="region of interest" description="Disordered" evidence="1">
    <location>
        <begin position="529"/>
        <end position="587"/>
    </location>
</feature>
<dbReference type="PANTHER" id="PTHR47339">
    <property type="entry name" value="CELL DIVISION CONTROL PROTEIN 24"/>
    <property type="match status" value="1"/>
</dbReference>
<accession>A0A8H6TH37</accession>
<comment type="caution">
    <text evidence="3">The sequence shown here is derived from an EMBL/GenBank/DDBJ whole genome shotgun (WGS) entry which is preliminary data.</text>
</comment>
<protein>
    <submittedName>
        <fullName evidence="3">Rho guanine nucleotide exchange factor scd1</fullName>
    </submittedName>
</protein>
<dbReference type="SMART" id="SM00233">
    <property type="entry name" value="PH"/>
    <property type="match status" value="1"/>
</dbReference>
<dbReference type="Proteomes" id="UP000613580">
    <property type="component" value="Unassembled WGS sequence"/>
</dbReference>
<gene>
    <name evidence="3" type="ORF">HMN09_00389300</name>
</gene>